<dbReference type="InterPro" id="IPR051625">
    <property type="entry name" value="Signaling_Regulatory_Domain"/>
</dbReference>
<feature type="repeat" description="RCC1" evidence="2">
    <location>
        <begin position="519"/>
        <end position="576"/>
    </location>
</feature>
<evidence type="ECO:0000256" key="3">
    <source>
        <dbReference type="SAM" id="MobiDB-lite"/>
    </source>
</evidence>
<keyword evidence="5" id="KW-1185">Reference proteome</keyword>
<dbReference type="PANTHER" id="PTHR22872:SF6">
    <property type="entry name" value="E3 UBIQUITIN-PROTEIN LIGASE HERC1-RELATED"/>
    <property type="match status" value="1"/>
</dbReference>
<feature type="repeat" description="RCC1" evidence="2">
    <location>
        <begin position="466"/>
        <end position="518"/>
    </location>
</feature>
<feature type="repeat" description="RCC1" evidence="2">
    <location>
        <begin position="681"/>
        <end position="733"/>
    </location>
</feature>
<feature type="non-terminal residue" evidence="4">
    <location>
        <position position="1"/>
    </location>
</feature>
<dbReference type="Proteomes" id="UP001233999">
    <property type="component" value="Unassembled WGS sequence"/>
</dbReference>
<evidence type="ECO:0000313" key="5">
    <source>
        <dbReference type="Proteomes" id="UP001233999"/>
    </source>
</evidence>
<accession>A0AAD8AEP5</accession>
<feature type="repeat" description="RCC1" evidence="2">
    <location>
        <begin position="630"/>
        <end position="680"/>
    </location>
</feature>
<evidence type="ECO:0000256" key="1">
    <source>
        <dbReference type="ARBA" id="ARBA00022737"/>
    </source>
</evidence>
<feature type="repeat" description="RCC1" evidence="2">
    <location>
        <begin position="413"/>
        <end position="465"/>
    </location>
</feature>
<dbReference type="InterPro" id="IPR000408">
    <property type="entry name" value="Reg_chr_condens"/>
</dbReference>
<proteinExistence type="predicted"/>
<evidence type="ECO:0008006" key="6">
    <source>
        <dbReference type="Google" id="ProtNLM"/>
    </source>
</evidence>
<name>A0AAD8AEP5_DIPPU</name>
<protein>
    <recommendedName>
        <fullName evidence="6">E3 ubiquitin-protein ligase HERC1</fullName>
    </recommendedName>
</protein>
<comment type="caution">
    <text evidence="4">The sequence shown here is derived from an EMBL/GenBank/DDBJ whole genome shotgun (WGS) entry which is preliminary data.</text>
</comment>
<feature type="repeat" description="RCC1" evidence="2">
    <location>
        <begin position="578"/>
        <end position="629"/>
    </location>
</feature>
<dbReference type="PROSITE" id="PS50012">
    <property type="entry name" value="RCC1_3"/>
    <property type="match status" value="6"/>
</dbReference>
<dbReference type="AlphaFoldDB" id="A0AAD8AEP5"/>
<dbReference type="Gene3D" id="2.130.10.30">
    <property type="entry name" value="Regulator of chromosome condensation 1/beta-lactamase-inhibitor protein II"/>
    <property type="match status" value="1"/>
</dbReference>
<dbReference type="InterPro" id="IPR009091">
    <property type="entry name" value="RCC1/BLIP-II"/>
</dbReference>
<sequence>MPLLTVSNLKLKWQDHLNSVWAGENCDNIATRDGIMLLYYHLVSNKEVIVVPAPNSPLSQGPTLPDFECDSPSAAELDHHVAALLSTQLELARTFCSESPFATVLCRRLLVLQRIFHAVSTKYHDKEKVRAQASAHSSEGRLETTDNGPEKTCSASQALLEMAVKTGLSLLFALLNQSWQRPESPVLCNDVLRTASEVVRGLPPLSLANESQITALGVQSLQQVTQFLRQAALPSSGADSVGQLLASELLLELALQRGSLIYLLEWVDMALCASCGRQDKCTITSSVFLNAMLKMRSTAGGDIPEAKPWLNLPADEDGKIPLYRAAMYLMEELVNLACEYTRSCLGSERRSESSCSNPVAEKCDVYVCGSNSSHQVAEESQEKILVPRLARAFNQVQQVEAGQYCSFIIHTNGTLSACGKGSYGRLGLGDSNNQQQPKRVVIDGTVKKVSSSKGSDGHTLALTDDGKVFSWGDGDYGKLGHGNCTTQKQPRLVGGALSGKVVKFIHAGYRHSAAVTEEGELYTWGEGDHGPSILCSCLTMGHGDYNGRNMPTLVRDLSGVGSVACGSAHTIALSADGKIVWSFGSADNGKLGHGDTQKTSRPKVIEALQGLYIRKVAAGSQFSLALTTNGQLYTWGFGACLGIMAGETTSLLPQLLEDLASVRIIDVAIGDSHVLALTHDSEVYAWGNNSMGQCGQGHSTSPITRPRRVLGLEGIPINQISAGTSHSVFWTALPSD</sequence>
<organism evidence="4 5">
    <name type="scientific">Diploptera punctata</name>
    <name type="common">Pacific beetle cockroach</name>
    <dbReference type="NCBI Taxonomy" id="6984"/>
    <lineage>
        <taxon>Eukaryota</taxon>
        <taxon>Metazoa</taxon>
        <taxon>Ecdysozoa</taxon>
        <taxon>Arthropoda</taxon>
        <taxon>Hexapoda</taxon>
        <taxon>Insecta</taxon>
        <taxon>Pterygota</taxon>
        <taxon>Neoptera</taxon>
        <taxon>Polyneoptera</taxon>
        <taxon>Dictyoptera</taxon>
        <taxon>Blattodea</taxon>
        <taxon>Blaberoidea</taxon>
        <taxon>Blaberidae</taxon>
        <taxon>Diplopterinae</taxon>
        <taxon>Diploptera</taxon>
    </lineage>
</organism>
<evidence type="ECO:0000256" key="2">
    <source>
        <dbReference type="PROSITE-ProRule" id="PRU00235"/>
    </source>
</evidence>
<feature type="region of interest" description="Disordered" evidence="3">
    <location>
        <begin position="130"/>
        <end position="150"/>
    </location>
</feature>
<evidence type="ECO:0000313" key="4">
    <source>
        <dbReference type="EMBL" id="KAJ9597345.1"/>
    </source>
</evidence>
<dbReference type="PRINTS" id="PR00633">
    <property type="entry name" value="RCCNDNSATION"/>
</dbReference>
<dbReference type="EMBL" id="JASPKZ010001616">
    <property type="protein sequence ID" value="KAJ9597345.1"/>
    <property type="molecule type" value="Genomic_DNA"/>
</dbReference>
<dbReference type="SUPFAM" id="SSF50985">
    <property type="entry name" value="RCC1/BLIP-II"/>
    <property type="match status" value="2"/>
</dbReference>
<gene>
    <name evidence="4" type="ORF">L9F63_011785</name>
</gene>
<keyword evidence="1" id="KW-0677">Repeat</keyword>
<reference evidence="4" key="2">
    <citation type="submission" date="2023-05" db="EMBL/GenBank/DDBJ databases">
        <authorList>
            <person name="Fouks B."/>
        </authorList>
    </citation>
    <scope>NUCLEOTIDE SEQUENCE</scope>
    <source>
        <strain evidence="4">Stay&amp;Tobe</strain>
        <tissue evidence="4">Testes</tissue>
    </source>
</reference>
<reference evidence="4" key="1">
    <citation type="journal article" date="2023" name="IScience">
        <title>Live-bearing cockroach genome reveals convergent evolutionary mechanisms linked to viviparity in insects and beyond.</title>
        <authorList>
            <person name="Fouks B."/>
            <person name="Harrison M.C."/>
            <person name="Mikhailova A.A."/>
            <person name="Marchal E."/>
            <person name="English S."/>
            <person name="Carruthers M."/>
            <person name="Jennings E.C."/>
            <person name="Chiamaka E.L."/>
            <person name="Frigard R.A."/>
            <person name="Pippel M."/>
            <person name="Attardo G.M."/>
            <person name="Benoit J.B."/>
            <person name="Bornberg-Bauer E."/>
            <person name="Tobe S.S."/>
        </authorList>
    </citation>
    <scope>NUCLEOTIDE SEQUENCE</scope>
    <source>
        <strain evidence="4">Stay&amp;Tobe</strain>
    </source>
</reference>
<dbReference type="PANTHER" id="PTHR22872">
    <property type="entry name" value="BTK-BINDING PROTEIN-RELATED"/>
    <property type="match status" value="1"/>
</dbReference>
<dbReference type="Pfam" id="PF00415">
    <property type="entry name" value="RCC1"/>
    <property type="match status" value="6"/>
</dbReference>